<dbReference type="GO" id="GO:0000166">
    <property type="term" value="F:nucleotide binding"/>
    <property type="evidence" value="ECO:0007669"/>
    <property type="project" value="InterPro"/>
</dbReference>
<dbReference type="PANTHER" id="PTHR11575:SF24">
    <property type="entry name" value="5'-NUCLEOTIDASE"/>
    <property type="match status" value="1"/>
</dbReference>
<dbReference type="EMBL" id="VFQX01000064">
    <property type="protein sequence ID" value="KAF0972962.1"/>
    <property type="molecule type" value="Genomic_DNA"/>
</dbReference>
<dbReference type="GO" id="GO:0009166">
    <property type="term" value="P:nucleotide catabolic process"/>
    <property type="evidence" value="ECO:0007669"/>
    <property type="project" value="InterPro"/>
</dbReference>
<protein>
    <recommendedName>
        <fullName evidence="3">Calcineurin-like phosphoesterase domain-containing protein</fullName>
    </recommendedName>
</protein>
<dbReference type="InterPro" id="IPR006179">
    <property type="entry name" value="5_nucleotidase/apyrase"/>
</dbReference>
<dbReference type="GO" id="GO:0016788">
    <property type="term" value="F:hydrolase activity, acting on ester bonds"/>
    <property type="evidence" value="ECO:0007669"/>
    <property type="project" value="InterPro"/>
</dbReference>
<comment type="caution">
    <text evidence="1">The sequence shown here is derived from an EMBL/GenBank/DDBJ whole genome shotgun (WGS) entry which is preliminary data.</text>
</comment>
<dbReference type="Proteomes" id="UP000444721">
    <property type="component" value="Unassembled WGS sequence"/>
</dbReference>
<evidence type="ECO:0008006" key="3">
    <source>
        <dbReference type="Google" id="ProtNLM"/>
    </source>
</evidence>
<dbReference type="PANTHER" id="PTHR11575">
    <property type="entry name" value="5'-NUCLEOTIDASE-RELATED"/>
    <property type="match status" value="1"/>
</dbReference>
<evidence type="ECO:0000313" key="1">
    <source>
        <dbReference type="EMBL" id="KAF0972962.1"/>
    </source>
</evidence>
<accession>A0A6A5BDP9</accession>
<dbReference type="SUPFAM" id="SSF56300">
    <property type="entry name" value="Metallo-dependent phosphatases"/>
    <property type="match status" value="1"/>
</dbReference>
<evidence type="ECO:0000313" key="2">
    <source>
        <dbReference type="Proteomes" id="UP000444721"/>
    </source>
</evidence>
<dbReference type="GeneID" id="68116031"/>
<dbReference type="AlphaFoldDB" id="A0A6A5BDP9"/>
<dbReference type="GO" id="GO:0046872">
    <property type="term" value="F:metal ion binding"/>
    <property type="evidence" value="ECO:0007669"/>
    <property type="project" value="InterPro"/>
</dbReference>
<dbReference type="VEuPathDB" id="AmoebaDB:NF0100640"/>
<dbReference type="OMA" id="SHSHNIY"/>
<dbReference type="VEuPathDB" id="AmoebaDB:NfTy_010300"/>
<reference evidence="1 2" key="1">
    <citation type="journal article" date="2019" name="Sci. Rep.">
        <title>Nanopore sequencing improves the draft genome of the human pathogenic amoeba Naegleria fowleri.</title>
        <authorList>
            <person name="Liechti N."/>
            <person name="Schurch N."/>
            <person name="Bruggmann R."/>
            <person name="Wittwer M."/>
        </authorList>
    </citation>
    <scope>NUCLEOTIDE SEQUENCE [LARGE SCALE GENOMIC DNA]</scope>
    <source>
        <strain evidence="1 2">ATCC 30894</strain>
    </source>
</reference>
<dbReference type="PRINTS" id="PR01607">
    <property type="entry name" value="APYRASEFAMLY"/>
</dbReference>
<organism evidence="1 2">
    <name type="scientific">Naegleria fowleri</name>
    <name type="common">Brain eating amoeba</name>
    <dbReference type="NCBI Taxonomy" id="5763"/>
    <lineage>
        <taxon>Eukaryota</taxon>
        <taxon>Discoba</taxon>
        <taxon>Heterolobosea</taxon>
        <taxon>Tetramitia</taxon>
        <taxon>Eutetramitia</taxon>
        <taxon>Vahlkampfiidae</taxon>
        <taxon>Naegleria</taxon>
    </lineage>
</organism>
<sequence>MKSSTRSIRRIVKIRIFGMMTLLVILVLVMTLREESVVRALHEKESSSFSFHLLHTDDLHSHIEGNGPDSSLTDGSVENGNNQVIGHYARLLTLIKKMKRTFSNVLLLDGGDWLMGTMFHTLSMSSIFPELAPPELEFFRIAEYDAIIMGNHEFDVFQEGVLSIIRRMNSQMESQSYALPIISSNLITNLKELQSSSGKYNFEECEQFWKDFIRDPYHIHPLRNGTNHHRGTFFTPYVTKTFKSSENGPELTVGVIGTMGPAAAMTAMTGRQPCFHYYGFNETTKKVDIDLYATQIYNLALDLKAGRNGSPKCQVVVVLSHSGEPEDKEVAELIVKKHKSEYSKKGNEWLPRVAVDVHISSHSHNIYFEKLSFTSRQKGDKHDIQHHVYIHQAGPYASNLGVLQFDYHFETQQLILKNEKIKVPKSTIISDSVTREDYERDHLGDVNNPISLFHTTGICFDCIDNENVLLPIRIPITNEIPMDQGYLEILQNYKHLINKYILGSEFPFTYESLIGSIDISKITEKTQFGDIAADCIVQEMRHNQQKIKHVISYLKKHVKNYNPDWTLSQLLTHSSQHFPKLVVDNYHYRFNHWRLRDIENVANNRFDVYLIPTDGFRTHIVSLKHWNESLIPLQFSDIYNMLPLGRLKHNIREGVLPGESIEVFYLPFRSAKRLLIYSHVIGQVMGFHFLSMCRSTNLSYKTRWYGIPLLVEDKIDAKDERELSWFWRLFRKVKNSLARYYDFQVDGFPENEFRDLYFAHSSSSLVVDDALLGMMIPGWMVNFISKTATFTGGFLSLEMCDRYGRVLVIPQTNTGVPDVNVKVNDKMESKTLYQTSVSATPFLDYQLVAECLAKLRNGKH</sequence>
<dbReference type="OrthoDB" id="7722975at2759"/>
<dbReference type="RefSeq" id="XP_044557675.1">
    <property type="nucleotide sequence ID" value="XM_044712707.1"/>
</dbReference>
<name>A0A6A5BDP9_NAEFO</name>
<dbReference type="PROSITE" id="PS00786">
    <property type="entry name" value="5_NUCLEOTIDASE_2"/>
    <property type="match status" value="1"/>
</dbReference>
<dbReference type="InterPro" id="IPR029052">
    <property type="entry name" value="Metallo-depent_PP-like"/>
</dbReference>
<dbReference type="InterPro" id="IPR006146">
    <property type="entry name" value="5'-Nucleotdase_CS"/>
</dbReference>
<keyword evidence="2" id="KW-1185">Reference proteome</keyword>
<proteinExistence type="predicted"/>
<dbReference type="Gene3D" id="3.60.21.10">
    <property type="match status" value="1"/>
</dbReference>
<dbReference type="VEuPathDB" id="AmoebaDB:FDP41_008814"/>
<gene>
    <name evidence="1" type="ORF">FDP41_008814</name>
</gene>